<protein>
    <submittedName>
        <fullName evidence="2">Uncharacterized protein</fullName>
    </submittedName>
</protein>
<name>A0AAV7UDE6_PLEWA</name>
<accession>A0AAV7UDE6</accession>
<dbReference type="EMBL" id="JANPWB010000005">
    <property type="protein sequence ID" value="KAJ1186419.1"/>
    <property type="molecule type" value="Genomic_DNA"/>
</dbReference>
<gene>
    <name evidence="2" type="ORF">NDU88_003200</name>
</gene>
<evidence type="ECO:0000313" key="3">
    <source>
        <dbReference type="Proteomes" id="UP001066276"/>
    </source>
</evidence>
<reference evidence="2" key="1">
    <citation type="journal article" date="2022" name="bioRxiv">
        <title>Sequencing and chromosome-scale assembly of the giantPleurodeles waltlgenome.</title>
        <authorList>
            <person name="Brown T."/>
            <person name="Elewa A."/>
            <person name="Iarovenko S."/>
            <person name="Subramanian E."/>
            <person name="Araus A.J."/>
            <person name="Petzold A."/>
            <person name="Susuki M."/>
            <person name="Suzuki K.-i.T."/>
            <person name="Hayashi T."/>
            <person name="Toyoda A."/>
            <person name="Oliveira C."/>
            <person name="Osipova E."/>
            <person name="Leigh N.D."/>
            <person name="Simon A."/>
            <person name="Yun M.H."/>
        </authorList>
    </citation>
    <scope>NUCLEOTIDE SEQUENCE</scope>
    <source>
        <strain evidence="2">20211129_DDA</strain>
        <tissue evidence="2">Liver</tissue>
    </source>
</reference>
<feature type="compositionally biased region" description="Basic and acidic residues" evidence="1">
    <location>
        <begin position="207"/>
        <end position="216"/>
    </location>
</feature>
<comment type="caution">
    <text evidence="2">The sequence shown here is derived from an EMBL/GenBank/DDBJ whole genome shotgun (WGS) entry which is preliminary data.</text>
</comment>
<proteinExistence type="predicted"/>
<organism evidence="2 3">
    <name type="scientific">Pleurodeles waltl</name>
    <name type="common">Iberian ribbed newt</name>
    <dbReference type="NCBI Taxonomy" id="8319"/>
    <lineage>
        <taxon>Eukaryota</taxon>
        <taxon>Metazoa</taxon>
        <taxon>Chordata</taxon>
        <taxon>Craniata</taxon>
        <taxon>Vertebrata</taxon>
        <taxon>Euteleostomi</taxon>
        <taxon>Amphibia</taxon>
        <taxon>Batrachia</taxon>
        <taxon>Caudata</taxon>
        <taxon>Salamandroidea</taxon>
        <taxon>Salamandridae</taxon>
        <taxon>Pleurodelinae</taxon>
        <taxon>Pleurodeles</taxon>
    </lineage>
</organism>
<feature type="region of interest" description="Disordered" evidence="1">
    <location>
        <begin position="197"/>
        <end position="216"/>
    </location>
</feature>
<evidence type="ECO:0000313" key="2">
    <source>
        <dbReference type="EMBL" id="KAJ1186419.1"/>
    </source>
</evidence>
<dbReference type="Proteomes" id="UP001066276">
    <property type="component" value="Chromosome 3_1"/>
</dbReference>
<sequence length="234" mass="26091">MQKENRAVRCFPGGWHHVVSVCWGAGRTCLAPDHSANRHYSGRLPGSLQPAWRQTETLCEALHTRASFSTALVLRHIRASPKSASAPTSVLEAAGSRGAGRHIGIGRTTHQPQPLQWAYLLRVFRKSLQRSRCGSRRKLRLTNVTTGNGEETYRSRCCAEATRAVATHPVYLTPRTRVAPWVRHDTLLQEVMQHPAFGGSRKQTPPRCREGSREGCHDTSSELDFIAREIAIIK</sequence>
<keyword evidence="3" id="KW-1185">Reference proteome</keyword>
<dbReference type="AlphaFoldDB" id="A0AAV7UDE6"/>
<evidence type="ECO:0000256" key="1">
    <source>
        <dbReference type="SAM" id="MobiDB-lite"/>
    </source>
</evidence>